<gene>
    <name evidence="2" type="ORF">FPK87_23445</name>
</gene>
<reference evidence="2" key="1">
    <citation type="submission" date="2019-07" db="EMBL/GenBank/DDBJ databases">
        <title>Biological characteristics of mucoid Acinetobacter baumannii from a general hospital in China.</title>
        <authorList>
            <person name="Hua X."/>
            <person name="Yu Y."/>
        </authorList>
    </citation>
    <scope>NUCLEOTIDE SEQUENCE [LARGE SCALE GENOMIC DNA]</scope>
    <source>
        <strain evidence="2">N41</strain>
    </source>
</reference>
<proteinExistence type="predicted"/>
<comment type="caution">
    <text evidence="2">The sequence shown here is derived from an EMBL/GenBank/DDBJ whole genome shotgun (WGS) entry which is preliminary data.</text>
</comment>
<evidence type="ECO:0000313" key="2">
    <source>
        <dbReference type="EMBL" id="MDR8263377.1"/>
    </source>
</evidence>
<feature type="non-terminal residue" evidence="2">
    <location>
        <position position="1"/>
    </location>
</feature>
<accession>A0ABD5DG15</accession>
<feature type="region of interest" description="Disordered" evidence="1">
    <location>
        <begin position="1"/>
        <end position="29"/>
    </location>
</feature>
<protein>
    <submittedName>
        <fullName evidence="2">Primosomal protein</fullName>
    </submittedName>
</protein>
<organism evidence="2">
    <name type="scientific">Acinetobacter baumannii</name>
    <dbReference type="NCBI Taxonomy" id="470"/>
    <lineage>
        <taxon>Bacteria</taxon>
        <taxon>Pseudomonadati</taxon>
        <taxon>Pseudomonadota</taxon>
        <taxon>Gammaproteobacteria</taxon>
        <taxon>Moraxellales</taxon>
        <taxon>Moraxellaceae</taxon>
        <taxon>Acinetobacter</taxon>
        <taxon>Acinetobacter calcoaceticus/baumannii complex</taxon>
    </lineage>
</organism>
<dbReference type="EMBL" id="VMBB01000668">
    <property type="protein sequence ID" value="MDR8263377.1"/>
    <property type="molecule type" value="Genomic_DNA"/>
</dbReference>
<sequence length="29" mass="3328">KKRAAGKRGESSDDEVPHWNSPEGWKDFL</sequence>
<feature type="compositionally biased region" description="Basic and acidic residues" evidence="1">
    <location>
        <begin position="7"/>
        <end position="17"/>
    </location>
</feature>
<name>A0ABD5DG15_ACIBA</name>
<evidence type="ECO:0000256" key="1">
    <source>
        <dbReference type="SAM" id="MobiDB-lite"/>
    </source>
</evidence>
<dbReference type="AlphaFoldDB" id="A0ABD5DG15"/>